<reference evidence="2 3" key="1">
    <citation type="submission" date="2016-10" db="EMBL/GenBank/DDBJ databases">
        <authorList>
            <person name="de Groot N.N."/>
        </authorList>
    </citation>
    <scope>NUCLEOTIDE SEQUENCE [LARGE SCALE GENOMIC DNA]</scope>
    <source>
        <strain evidence="2 3">DSM 19886</strain>
    </source>
</reference>
<accession>A0A1G9Q1K5</accession>
<dbReference type="AlphaFoldDB" id="A0A1G9Q1K5"/>
<gene>
    <name evidence="2" type="ORF">SAMN04488514_104242</name>
</gene>
<dbReference type="Pfam" id="PF11751">
    <property type="entry name" value="PorP_SprF"/>
    <property type="match status" value="1"/>
</dbReference>
<keyword evidence="3" id="KW-1185">Reference proteome</keyword>
<feature type="chain" id="PRO_5011603675" evidence="1">
    <location>
        <begin position="22"/>
        <end position="333"/>
    </location>
</feature>
<dbReference type="NCBIfam" id="TIGR03519">
    <property type="entry name" value="T9SS_PorP_fam"/>
    <property type="match status" value="1"/>
</dbReference>
<dbReference type="Proteomes" id="UP000199440">
    <property type="component" value="Unassembled WGS sequence"/>
</dbReference>
<dbReference type="OrthoDB" id="1186563at2"/>
<sequence>MMKHKLITTLLLVLISLGAYAQEKFVHNLSKNPASLNPSFHAFKDKTRIGVLAEFASQNQGAQSQHKYAFGSTAFEEYNFQLGLDLFNNNLNNSGFNYTSAALSYMYKLELSNDWIFYPGITAGYSNYKYDFNNLTFQDQINIFTGQISANTIDPITAAENIGYLDMGASVMIHNDMNMLFGLAFKHLNQPKISSRQSENNVNLNMLISGQFGYEMDINKYGQTKLPEYSYLYLFNAVSVQGPNTRLDFYQDVTLGNFSVGVNEHLNFMESATFSEIGFATSIILETFELGLNYRLPFGAQAKQLIPNSLELFLVFDISSFKERRRKNYSRFY</sequence>
<dbReference type="EMBL" id="FNGV01000004">
    <property type="protein sequence ID" value="SDM04377.1"/>
    <property type="molecule type" value="Genomic_DNA"/>
</dbReference>
<evidence type="ECO:0000313" key="2">
    <source>
        <dbReference type="EMBL" id="SDM04377.1"/>
    </source>
</evidence>
<evidence type="ECO:0000256" key="1">
    <source>
        <dbReference type="SAM" id="SignalP"/>
    </source>
</evidence>
<dbReference type="RefSeq" id="WP_089888701.1">
    <property type="nucleotide sequence ID" value="NZ_FNGV01000004.1"/>
</dbReference>
<name>A0A1G9Q1K5_9FLAO</name>
<protein>
    <submittedName>
        <fullName evidence="2">Type IX secretion system membrane protein, PorP/SprF family</fullName>
    </submittedName>
</protein>
<dbReference type="STRING" id="192904.SAMN04488514_104242"/>
<evidence type="ECO:0000313" key="3">
    <source>
        <dbReference type="Proteomes" id="UP000199440"/>
    </source>
</evidence>
<feature type="signal peptide" evidence="1">
    <location>
        <begin position="1"/>
        <end position="21"/>
    </location>
</feature>
<organism evidence="2 3">
    <name type="scientific">Kriegella aquimaris</name>
    <dbReference type="NCBI Taxonomy" id="192904"/>
    <lineage>
        <taxon>Bacteria</taxon>
        <taxon>Pseudomonadati</taxon>
        <taxon>Bacteroidota</taxon>
        <taxon>Flavobacteriia</taxon>
        <taxon>Flavobacteriales</taxon>
        <taxon>Flavobacteriaceae</taxon>
        <taxon>Kriegella</taxon>
    </lineage>
</organism>
<keyword evidence="1" id="KW-0732">Signal</keyword>
<proteinExistence type="predicted"/>
<dbReference type="InterPro" id="IPR019861">
    <property type="entry name" value="PorP/SprF_Bacteroidetes"/>
</dbReference>